<keyword evidence="3" id="KW-0804">Transcription</keyword>
<dbReference type="Pfam" id="PF00440">
    <property type="entry name" value="TetR_N"/>
    <property type="match status" value="1"/>
</dbReference>
<keyword evidence="2 4" id="KW-0238">DNA-binding</keyword>
<dbReference type="InterPro" id="IPR001647">
    <property type="entry name" value="HTH_TetR"/>
</dbReference>
<organism evidence="6 7">
    <name type="scientific">Actinoplanes couchii</name>
    <dbReference type="NCBI Taxonomy" id="403638"/>
    <lineage>
        <taxon>Bacteria</taxon>
        <taxon>Bacillati</taxon>
        <taxon>Actinomycetota</taxon>
        <taxon>Actinomycetes</taxon>
        <taxon>Micromonosporales</taxon>
        <taxon>Micromonosporaceae</taxon>
        <taxon>Actinoplanes</taxon>
    </lineage>
</organism>
<name>A0ABQ3XMZ0_9ACTN</name>
<dbReference type="InterPro" id="IPR049445">
    <property type="entry name" value="TetR_SbtR-like_C"/>
</dbReference>
<dbReference type="InterPro" id="IPR009057">
    <property type="entry name" value="Homeodomain-like_sf"/>
</dbReference>
<evidence type="ECO:0000256" key="1">
    <source>
        <dbReference type="ARBA" id="ARBA00023015"/>
    </source>
</evidence>
<comment type="caution">
    <text evidence="6">The sequence shown here is derived from an EMBL/GenBank/DDBJ whole genome shotgun (WGS) entry which is preliminary data.</text>
</comment>
<reference evidence="6 7" key="1">
    <citation type="submission" date="2021-01" db="EMBL/GenBank/DDBJ databases">
        <title>Whole genome shotgun sequence of Actinoplanes couchii NBRC 106145.</title>
        <authorList>
            <person name="Komaki H."/>
            <person name="Tamura T."/>
        </authorList>
    </citation>
    <scope>NUCLEOTIDE SEQUENCE [LARGE SCALE GENOMIC DNA]</scope>
    <source>
        <strain evidence="6 7">NBRC 106145</strain>
    </source>
</reference>
<dbReference type="EMBL" id="BOMG01000102">
    <property type="protein sequence ID" value="GID59889.1"/>
    <property type="molecule type" value="Genomic_DNA"/>
</dbReference>
<evidence type="ECO:0000256" key="3">
    <source>
        <dbReference type="ARBA" id="ARBA00023163"/>
    </source>
</evidence>
<sequence>MRADAQRNAVKLREAAADLFQERGLQVSLKEIARRAGVSHGTLYNLFGSREALIDEVIADLAATRLSAAAARALASEDAWAGFAGYLTEVCELQATDPALGDVLTRRFPDASRLMAVCDNSYAATEAIIARAHQDGSLRPDFTASDLLFFLASHAPLARATAATGSDAWRRQITFMLDGLRAPTAVMVEVAALSPEEINRLLIQES</sequence>
<dbReference type="InterPro" id="IPR036271">
    <property type="entry name" value="Tet_transcr_reg_TetR-rel_C_sf"/>
</dbReference>
<dbReference type="Pfam" id="PF21597">
    <property type="entry name" value="TetR_C_43"/>
    <property type="match status" value="1"/>
</dbReference>
<dbReference type="SUPFAM" id="SSF46689">
    <property type="entry name" value="Homeodomain-like"/>
    <property type="match status" value="1"/>
</dbReference>
<keyword evidence="7" id="KW-1185">Reference proteome</keyword>
<evidence type="ECO:0000313" key="6">
    <source>
        <dbReference type="EMBL" id="GID59889.1"/>
    </source>
</evidence>
<dbReference type="InterPro" id="IPR050109">
    <property type="entry name" value="HTH-type_TetR-like_transc_reg"/>
</dbReference>
<dbReference type="Gene3D" id="1.10.357.10">
    <property type="entry name" value="Tetracycline Repressor, domain 2"/>
    <property type="match status" value="1"/>
</dbReference>
<protein>
    <submittedName>
        <fullName evidence="6">TetR family transcriptional regulator</fullName>
    </submittedName>
</protein>
<dbReference type="PROSITE" id="PS50977">
    <property type="entry name" value="HTH_TETR_2"/>
    <property type="match status" value="1"/>
</dbReference>
<feature type="domain" description="HTH tetR-type" evidence="5">
    <location>
        <begin position="6"/>
        <end position="65"/>
    </location>
</feature>
<evidence type="ECO:0000256" key="2">
    <source>
        <dbReference type="ARBA" id="ARBA00023125"/>
    </source>
</evidence>
<evidence type="ECO:0000256" key="4">
    <source>
        <dbReference type="PROSITE-ProRule" id="PRU00335"/>
    </source>
</evidence>
<dbReference type="Proteomes" id="UP000612282">
    <property type="component" value="Unassembled WGS sequence"/>
</dbReference>
<proteinExistence type="predicted"/>
<feature type="DNA-binding region" description="H-T-H motif" evidence="4">
    <location>
        <begin position="28"/>
        <end position="47"/>
    </location>
</feature>
<dbReference type="SUPFAM" id="SSF48498">
    <property type="entry name" value="Tetracyclin repressor-like, C-terminal domain"/>
    <property type="match status" value="1"/>
</dbReference>
<dbReference type="PANTHER" id="PTHR30055">
    <property type="entry name" value="HTH-TYPE TRANSCRIPTIONAL REGULATOR RUTR"/>
    <property type="match status" value="1"/>
</dbReference>
<keyword evidence="1" id="KW-0805">Transcription regulation</keyword>
<evidence type="ECO:0000313" key="7">
    <source>
        <dbReference type="Proteomes" id="UP000612282"/>
    </source>
</evidence>
<evidence type="ECO:0000259" key="5">
    <source>
        <dbReference type="PROSITE" id="PS50977"/>
    </source>
</evidence>
<dbReference type="RefSeq" id="WP_203806379.1">
    <property type="nucleotide sequence ID" value="NZ_BAAAQE010000005.1"/>
</dbReference>
<dbReference type="PRINTS" id="PR00455">
    <property type="entry name" value="HTHTETR"/>
</dbReference>
<dbReference type="PANTHER" id="PTHR30055:SF234">
    <property type="entry name" value="HTH-TYPE TRANSCRIPTIONAL REGULATOR BETI"/>
    <property type="match status" value="1"/>
</dbReference>
<accession>A0ABQ3XMZ0</accession>
<gene>
    <name evidence="6" type="ORF">Aco03nite_082930</name>
</gene>